<evidence type="ECO:0000313" key="2">
    <source>
        <dbReference type="Proteomes" id="UP000177939"/>
    </source>
</evidence>
<accession>A0A1F5TNL2</accession>
<dbReference type="SUPFAM" id="SSF56281">
    <property type="entry name" value="Metallo-hydrolase/oxidoreductase"/>
    <property type="match status" value="1"/>
</dbReference>
<dbReference type="InterPro" id="IPR036866">
    <property type="entry name" value="RibonucZ/Hydroxyglut_hydro"/>
</dbReference>
<protein>
    <recommendedName>
        <fullName evidence="3">Lactamase</fullName>
    </recommendedName>
</protein>
<name>A0A1F5TNL2_9BACT</name>
<organism evidence="1 2">
    <name type="scientific">Candidatus Falkowbacteria bacterium RIFOXYC2_FULL_47_12</name>
    <dbReference type="NCBI Taxonomy" id="1798004"/>
    <lineage>
        <taxon>Bacteria</taxon>
        <taxon>Candidatus Falkowiibacteriota</taxon>
    </lineage>
</organism>
<comment type="caution">
    <text evidence="1">The sequence shown here is derived from an EMBL/GenBank/DDBJ whole genome shotgun (WGS) entry which is preliminary data.</text>
</comment>
<reference evidence="1 2" key="1">
    <citation type="journal article" date="2016" name="Nat. Commun.">
        <title>Thousands of microbial genomes shed light on interconnected biogeochemical processes in an aquifer system.</title>
        <authorList>
            <person name="Anantharaman K."/>
            <person name="Brown C.T."/>
            <person name="Hug L.A."/>
            <person name="Sharon I."/>
            <person name="Castelle C.J."/>
            <person name="Probst A.J."/>
            <person name="Thomas B.C."/>
            <person name="Singh A."/>
            <person name="Wilkins M.J."/>
            <person name="Karaoz U."/>
            <person name="Brodie E.L."/>
            <person name="Williams K.H."/>
            <person name="Hubbard S.S."/>
            <person name="Banfield J.F."/>
        </authorList>
    </citation>
    <scope>NUCLEOTIDE SEQUENCE [LARGE SCALE GENOMIC DNA]</scope>
</reference>
<dbReference type="PANTHER" id="PTHR39189:SF1">
    <property type="entry name" value="UPF0173 METAL-DEPENDENT HYDROLASE YTKL"/>
    <property type="match status" value="1"/>
</dbReference>
<sequence length="215" mass="23990">MQIQYLGHSCFKLTGKDDKGNVISLVTDPFSPEYGLRLPSVEADIVTVSHQHKDHNNVSGVKGSPYVIDTPGEYEVRDVFIQGIDSFHDEKGGAERGTNIIYRISMDDLVVTHLGDLGHALDTKQLERLEGTDILFVPVGGVYTLNAPKAVEVINQIEPRMVIPMHYKISGSKIELDVLEKFIKEIGMKPTEEEKLKIAKKDLPTEDMELVVFKS</sequence>
<proteinExistence type="predicted"/>
<dbReference type="AlphaFoldDB" id="A0A1F5TNL2"/>
<gene>
    <name evidence="1" type="ORF">A2477_02735</name>
</gene>
<dbReference type="Pfam" id="PF13483">
    <property type="entry name" value="Lactamase_B_3"/>
    <property type="match status" value="1"/>
</dbReference>
<dbReference type="PANTHER" id="PTHR39189">
    <property type="entry name" value="UPF0173 METAL-DEPENDENT HYDROLASE YTKL"/>
    <property type="match status" value="1"/>
</dbReference>
<dbReference type="Gene3D" id="3.60.15.10">
    <property type="entry name" value="Ribonuclease Z/Hydroxyacylglutathione hydrolase-like"/>
    <property type="match status" value="1"/>
</dbReference>
<dbReference type="EMBL" id="MFGL01000025">
    <property type="protein sequence ID" value="OGF40394.1"/>
    <property type="molecule type" value="Genomic_DNA"/>
</dbReference>
<evidence type="ECO:0000313" key="1">
    <source>
        <dbReference type="EMBL" id="OGF40394.1"/>
    </source>
</evidence>
<dbReference type="Proteomes" id="UP000177939">
    <property type="component" value="Unassembled WGS sequence"/>
</dbReference>
<evidence type="ECO:0008006" key="3">
    <source>
        <dbReference type="Google" id="ProtNLM"/>
    </source>
</evidence>